<keyword evidence="4" id="KW-1185">Reference proteome</keyword>
<evidence type="ECO:0000313" key="4">
    <source>
        <dbReference type="Proteomes" id="UP001583177"/>
    </source>
</evidence>
<feature type="region of interest" description="Disordered" evidence="1">
    <location>
        <begin position="132"/>
        <end position="169"/>
    </location>
</feature>
<evidence type="ECO:0000313" key="3">
    <source>
        <dbReference type="EMBL" id="KAL1850956.1"/>
    </source>
</evidence>
<evidence type="ECO:0000256" key="2">
    <source>
        <dbReference type="SAM" id="Phobius"/>
    </source>
</evidence>
<comment type="caution">
    <text evidence="3">The sequence shown here is derived from an EMBL/GenBank/DDBJ whole genome shotgun (WGS) entry which is preliminary data.</text>
</comment>
<reference evidence="3 4" key="1">
    <citation type="journal article" date="2024" name="IMA Fungus">
        <title>IMA Genome - F19 : A genome assembly and annotation guide to empower mycologists, including annotated draft genome sequences of Ceratocystis pirilliformis, Diaporthe australafricana, Fusarium ophioides, Paecilomyces lecythidis, and Sporothrix stenoceras.</title>
        <authorList>
            <person name="Aylward J."/>
            <person name="Wilson A.M."/>
            <person name="Visagie C.M."/>
            <person name="Spraker J."/>
            <person name="Barnes I."/>
            <person name="Buitendag C."/>
            <person name="Ceriani C."/>
            <person name="Del Mar Angel L."/>
            <person name="du Plessis D."/>
            <person name="Fuchs T."/>
            <person name="Gasser K."/>
            <person name="Kramer D."/>
            <person name="Li W."/>
            <person name="Munsamy K."/>
            <person name="Piso A."/>
            <person name="Price J.L."/>
            <person name="Sonnekus B."/>
            <person name="Thomas C."/>
            <person name="van der Nest A."/>
            <person name="van Dijk A."/>
            <person name="van Heerden A."/>
            <person name="van Vuuren N."/>
            <person name="Yilmaz N."/>
            <person name="Duong T.A."/>
            <person name="van der Merwe N.A."/>
            <person name="Wingfield M.J."/>
            <person name="Wingfield B.D."/>
        </authorList>
    </citation>
    <scope>NUCLEOTIDE SEQUENCE [LARGE SCALE GENOMIC DNA]</scope>
    <source>
        <strain evidence="3 4">CMW 18300</strain>
    </source>
</reference>
<dbReference type="Proteomes" id="UP001583177">
    <property type="component" value="Unassembled WGS sequence"/>
</dbReference>
<proteinExistence type="predicted"/>
<protein>
    <recommendedName>
        <fullName evidence="5">Fucose-specific lectin</fullName>
    </recommendedName>
</protein>
<organism evidence="3 4">
    <name type="scientific">Diaporthe australafricana</name>
    <dbReference type="NCBI Taxonomy" id="127596"/>
    <lineage>
        <taxon>Eukaryota</taxon>
        <taxon>Fungi</taxon>
        <taxon>Dikarya</taxon>
        <taxon>Ascomycota</taxon>
        <taxon>Pezizomycotina</taxon>
        <taxon>Sordariomycetes</taxon>
        <taxon>Sordariomycetidae</taxon>
        <taxon>Diaporthales</taxon>
        <taxon>Diaporthaceae</taxon>
        <taxon>Diaporthe</taxon>
    </lineage>
</organism>
<name>A0ABR3W1M0_9PEZI</name>
<accession>A0ABR3W1M0</accession>
<keyword evidence="2" id="KW-0812">Transmembrane</keyword>
<dbReference type="EMBL" id="JAWRVE010000180">
    <property type="protein sequence ID" value="KAL1850956.1"/>
    <property type="molecule type" value="Genomic_DNA"/>
</dbReference>
<sequence length="525" mass="56131">MLPAEQDGRSDPEPVLPGHLPVQVHHWPALGYGDALGAYSSYQHTQHGTDKQAVDAGHDGLQLDEARLPTDYGYQNNGTGMEVVDISSFEKEHVDPTVPTTKWVSRKRILIAAGAALVLLIIAAVVGGVLGSRKSGSGETSSADDSDTSNSSTSTPSAPSPTETATTTLSSVKQGSSLAVAAWRKSLGLEVFLYYQSQNGSLRWSTYDDTQSSFTYNGSYWGDSTEIVMDSSNAAANGTNLAAGILLWGTTYEPQIELFYLDQNNYLRGAYDMNDAATYEADSVSDMNIASTTNSSLAAYWPYCAYVDENGEVAVVGNVPYSETRLSPSSNWTTTSSAKAVMTGSKLAVVPLVSNMTGLLEDGGYGVIYQDSDGNLAYVQPGRDTADADNTLVDSWPTGADFPSITVAAGGSFAAFTTARSDSSQGRVNTYVLYQEMSSRISMVYLDNDTSWVTKQPEALSSADNGTDIACLTMPMTQSDVDGDELDLEAASSHTSRCYFQRGGYIREFALSGTDWIELGTIPME</sequence>
<evidence type="ECO:0000256" key="1">
    <source>
        <dbReference type="SAM" id="MobiDB-lite"/>
    </source>
</evidence>
<gene>
    <name evidence="3" type="ORF">Daus18300_012747</name>
</gene>
<keyword evidence="2" id="KW-1133">Transmembrane helix</keyword>
<evidence type="ECO:0008006" key="5">
    <source>
        <dbReference type="Google" id="ProtNLM"/>
    </source>
</evidence>
<feature type="transmembrane region" description="Helical" evidence="2">
    <location>
        <begin position="109"/>
        <end position="130"/>
    </location>
</feature>
<dbReference type="SUPFAM" id="SSF89372">
    <property type="entry name" value="Fucose-specific lectin"/>
    <property type="match status" value="1"/>
</dbReference>
<keyword evidence="2" id="KW-0472">Membrane</keyword>
<dbReference type="Gene3D" id="2.120.10.70">
    <property type="entry name" value="Fucose-specific lectin"/>
    <property type="match status" value="2"/>
</dbReference>
<feature type="compositionally biased region" description="Low complexity" evidence="1">
    <location>
        <begin position="148"/>
        <end position="169"/>
    </location>
</feature>